<comment type="caution">
    <text evidence="1">The sequence shown here is derived from an EMBL/GenBank/DDBJ whole genome shotgun (WGS) entry which is preliminary data.</text>
</comment>
<reference evidence="2" key="2">
    <citation type="submission" date="2007-04" db="EMBL/GenBank/DDBJ databases">
        <title>Draft genome sequence of Bacteroides ovatus (ATCC 8483).</title>
        <authorList>
            <person name="Sudarsanam P."/>
            <person name="Ley R."/>
            <person name="Guruge J."/>
            <person name="Turnbaugh P.J."/>
            <person name="Mahowald M."/>
            <person name="Liep D."/>
            <person name="Gordon J."/>
        </authorList>
    </citation>
    <scope>NUCLEOTIDE SEQUENCE [LARGE SCALE GENOMIC DNA]</scope>
    <source>
        <strain evidence="2">ATCC 8483 / DSM 1896 / JCM 5824 / BCRC 10623 / CCUG 4943 / NCTC 11153</strain>
    </source>
</reference>
<gene>
    <name evidence="1" type="ORF">BACOVA_03715</name>
</gene>
<organism evidence="1 2">
    <name type="scientific">Bacteroides ovatus (strain ATCC 8483 / DSM 1896 / JCM 5824 / BCRC 10623 / CCUG 4943 / NCTC 11153)</name>
    <dbReference type="NCBI Taxonomy" id="411476"/>
    <lineage>
        <taxon>Bacteria</taxon>
        <taxon>Pseudomonadati</taxon>
        <taxon>Bacteroidota</taxon>
        <taxon>Bacteroidia</taxon>
        <taxon>Bacteroidales</taxon>
        <taxon>Bacteroidaceae</taxon>
        <taxon>Bacteroides</taxon>
    </lineage>
</organism>
<proteinExistence type="predicted"/>
<dbReference type="EMBL" id="AAXF02000052">
    <property type="protein sequence ID" value="EDO10269.1"/>
    <property type="molecule type" value="Genomic_DNA"/>
</dbReference>
<reference evidence="1 2" key="1">
    <citation type="submission" date="2007-03" db="EMBL/GenBank/DDBJ databases">
        <authorList>
            <person name="Fulton L."/>
            <person name="Clifton S."/>
            <person name="Fulton B."/>
            <person name="Xu J."/>
            <person name="Minx P."/>
            <person name="Pepin K.H."/>
            <person name="Johnson M."/>
            <person name="Thiruvilangam P."/>
            <person name="Bhonagiri V."/>
            <person name="Nash W.E."/>
            <person name="Mardis E.R."/>
            <person name="Wilson R.K."/>
        </authorList>
    </citation>
    <scope>NUCLEOTIDE SEQUENCE [LARGE SCALE GENOMIC DNA]</scope>
    <source>
        <strain evidence="2">ATCC 8483 / DSM 1896 / JCM 5824 / BCRC 10623 / CCUG 4943 / NCTC 11153</strain>
    </source>
</reference>
<accession>A0AAN3A551</accession>
<dbReference type="Proteomes" id="UP000005475">
    <property type="component" value="Unassembled WGS sequence"/>
</dbReference>
<name>A0AAN3A551_BACO1</name>
<evidence type="ECO:0000313" key="2">
    <source>
        <dbReference type="Proteomes" id="UP000005475"/>
    </source>
</evidence>
<dbReference type="AlphaFoldDB" id="A0AAN3A551"/>
<sequence length="48" mass="5782">MQSYRNPVSLHCVFHSIRFKVNKGWSKALLLFLCLYVTFNEKYKIEKT</sequence>
<evidence type="ECO:0000313" key="1">
    <source>
        <dbReference type="EMBL" id="EDO10269.1"/>
    </source>
</evidence>
<protein>
    <submittedName>
        <fullName evidence="1">Uncharacterized protein</fullName>
    </submittedName>
</protein>